<gene>
    <name evidence="2" type="ORF">Mterra_00748</name>
</gene>
<dbReference type="OrthoDB" id="9796486at2"/>
<organism evidence="2 3">
    <name type="scientific">Calidithermus terrae</name>
    <dbReference type="NCBI Taxonomy" id="1408545"/>
    <lineage>
        <taxon>Bacteria</taxon>
        <taxon>Thermotogati</taxon>
        <taxon>Deinococcota</taxon>
        <taxon>Deinococci</taxon>
        <taxon>Thermales</taxon>
        <taxon>Thermaceae</taxon>
        <taxon>Calidithermus</taxon>
    </lineage>
</organism>
<dbReference type="EMBL" id="QXDL01000019">
    <property type="protein sequence ID" value="RIH89537.1"/>
    <property type="molecule type" value="Genomic_DNA"/>
</dbReference>
<evidence type="ECO:0000259" key="1">
    <source>
        <dbReference type="Pfam" id="PF01243"/>
    </source>
</evidence>
<sequence>MAIIATPQQLRQIYPQPRERSLKKRLARLDPYARRFLELSPFCVLCTQSLDGRADASPKGDAPGFVRVEDDAHLLIPDWPGNNRLDSFSNLLSNPAVGLLFLVPGIDESLRVNGRGELRDDLELRQLFARGERLPLTVLRVEVEEVFLHCAKALMRSRLWGGEYRVERSLLPSMGEMIKAQTGSADPAETQEQMLERYRKTLY</sequence>
<accession>A0A399EY61</accession>
<dbReference type="Gene3D" id="2.30.110.10">
    <property type="entry name" value="Electron Transport, Fmn-binding Protein, Chain A"/>
    <property type="match status" value="1"/>
</dbReference>
<evidence type="ECO:0000313" key="2">
    <source>
        <dbReference type="EMBL" id="RIH89537.1"/>
    </source>
</evidence>
<dbReference type="PANTHER" id="PTHR42815">
    <property type="entry name" value="FAD-BINDING, PUTATIVE (AFU_ORTHOLOGUE AFUA_6G07600)-RELATED"/>
    <property type="match status" value="1"/>
</dbReference>
<keyword evidence="3" id="KW-1185">Reference proteome</keyword>
<dbReference type="SUPFAM" id="SSF50475">
    <property type="entry name" value="FMN-binding split barrel"/>
    <property type="match status" value="1"/>
</dbReference>
<dbReference type="AlphaFoldDB" id="A0A399EY61"/>
<feature type="domain" description="Pyridoxamine 5'-phosphate oxidase N-terminal" evidence="1">
    <location>
        <begin position="31"/>
        <end position="150"/>
    </location>
</feature>
<protein>
    <submittedName>
        <fullName evidence="2">Pyridoxamine 5'-phosphate oxidase, FMN-binding family</fullName>
    </submittedName>
</protein>
<dbReference type="NCBIfam" id="TIGR04025">
    <property type="entry name" value="PPOX_FMN_DR2398"/>
    <property type="match status" value="1"/>
</dbReference>
<dbReference type="RefSeq" id="WP_119313961.1">
    <property type="nucleotide sequence ID" value="NZ_QXDL01000019.1"/>
</dbReference>
<dbReference type="InterPro" id="IPR024029">
    <property type="entry name" value="Pyridox_Oxase_FMN-dep"/>
</dbReference>
<dbReference type="Proteomes" id="UP000265715">
    <property type="component" value="Unassembled WGS sequence"/>
</dbReference>
<reference evidence="2 3" key="1">
    <citation type="submission" date="2018-08" db="EMBL/GenBank/DDBJ databases">
        <title>Meiothermus terrae DSM 26712 genome sequencing project.</title>
        <authorList>
            <person name="Da Costa M.S."/>
            <person name="Albuquerque L."/>
            <person name="Raposo P."/>
            <person name="Froufe H.J.C."/>
            <person name="Barroso C.S."/>
            <person name="Egas C."/>
        </authorList>
    </citation>
    <scope>NUCLEOTIDE SEQUENCE [LARGE SCALE GENOMIC DNA]</scope>
    <source>
        <strain evidence="2 3">DSM 26712</strain>
    </source>
</reference>
<evidence type="ECO:0000313" key="3">
    <source>
        <dbReference type="Proteomes" id="UP000265715"/>
    </source>
</evidence>
<name>A0A399EY61_9DEIN</name>
<comment type="caution">
    <text evidence="2">The sequence shown here is derived from an EMBL/GenBank/DDBJ whole genome shotgun (WGS) entry which is preliminary data.</text>
</comment>
<proteinExistence type="predicted"/>
<dbReference type="PANTHER" id="PTHR42815:SF2">
    <property type="entry name" value="FAD-BINDING, PUTATIVE (AFU_ORTHOLOGUE AFUA_6G07600)-RELATED"/>
    <property type="match status" value="1"/>
</dbReference>
<dbReference type="Pfam" id="PF01243">
    <property type="entry name" value="PNPOx_N"/>
    <property type="match status" value="1"/>
</dbReference>
<dbReference type="InterPro" id="IPR011576">
    <property type="entry name" value="Pyridox_Oxase_N"/>
</dbReference>
<dbReference type="InterPro" id="IPR012349">
    <property type="entry name" value="Split_barrel_FMN-bd"/>
</dbReference>